<evidence type="ECO:0000313" key="6">
    <source>
        <dbReference type="Proteomes" id="UP000293195"/>
    </source>
</evidence>
<dbReference type="EMBL" id="PDXB01000004">
    <property type="protein sequence ID" value="RYN35119.1"/>
    <property type="molecule type" value="Genomic_DNA"/>
</dbReference>
<gene>
    <name evidence="3" type="ORF">AA0115_g2244</name>
    <name evidence="4" type="ORF">AA0119_g1262</name>
</gene>
<feature type="region of interest" description="Disordered" evidence="1">
    <location>
        <begin position="178"/>
        <end position="197"/>
    </location>
</feature>
<dbReference type="EMBL" id="PDXF01000003">
    <property type="protein sequence ID" value="RYO08693.1"/>
    <property type="molecule type" value="Genomic_DNA"/>
</dbReference>
<accession>A0AB37WVF0</accession>
<keyword evidence="6" id="KW-1185">Reference proteome</keyword>
<evidence type="ECO:0000313" key="4">
    <source>
        <dbReference type="EMBL" id="RYO08693.1"/>
    </source>
</evidence>
<comment type="caution">
    <text evidence="3">The sequence shown here is derived from an EMBL/GenBank/DDBJ whole genome shotgun (WGS) entry which is preliminary data.</text>
</comment>
<feature type="transmembrane region" description="Helical" evidence="2">
    <location>
        <begin position="206"/>
        <end position="231"/>
    </location>
</feature>
<dbReference type="AlphaFoldDB" id="A0AB37WVF0"/>
<name>A0AB37WVF0_9PLEO</name>
<keyword evidence="2" id="KW-0472">Membrane</keyword>
<evidence type="ECO:0000256" key="2">
    <source>
        <dbReference type="SAM" id="Phobius"/>
    </source>
</evidence>
<evidence type="ECO:0000313" key="3">
    <source>
        <dbReference type="EMBL" id="RYN35119.1"/>
    </source>
</evidence>
<keyword evidence="2" id="KW-1133">Transmembrane helix</keyword>
<sequence length="232" mass="26016">MHTGPKSEFERQLLDSTTPEARAFSYTNGLGFRKSSTRPDTNRGRPKFLGIVGDFHDATQAVVDQIAVKYKSHIDLKETVSGEFAKTSDLLADNERKIANSPPGFKDEDIEACLKEWGPGIWTNGRDGTPFVTSIDTKDGNYPNHLRYGNKNDRNLIKMLVYCWIIFRAYKKMELKPAPKTTNATSQAQAGRKDETSERPRSLAHLCVKLTTVGFAIFGFAMFVFAILVIFV</sequence>
<proteinExistence type="predicted"/>
<keyword evidence="2" id="KW-0812">Transmembrane</keyword>
<reference evidence="3" key="1">
    <citation type="submission" date="2017-10" db="EMBL/GenBank/DDBJ databases">
        <authorList>
            <person name="Armitage A.D."/>
            <person name="Barbara D.J."/>
            <person name="Woodhall J.W."/>
            <person name="Sreenivasaprasad S."/>
            <person name="Lane C.R."/>
            <person name="Clarkson J.P."/>
            <person name="Harrison R.J."/>
        </authorList>
    </citation>
    <scope>NUCLEOTIDE SEQUENCE</scope>
    <source>
        <strain evidence="3">FERA 1164</strain>
        <strain evidence="4">FERA 635</strain>
    </source>
</reference>
<evidence type="ECO:0000256" key="1">
    <source>
        <dbReference type="SAM" id="MobiDB-lite"/>
    </source>
</evidence>
<organism evidence="3 5">
    <name type="scientific">Alternaria tenuissima</name>
    <dbReference type="NCBI Taxonomy" id="119927"/>
    <lineage>
        <taxon>Eukaryota</taxon>
        <taxon>Fungi</taxon>
        <taxon>Dikarya</taxon>
        <taxon>Ascomycota</taxon>
        <taxon>Pezizomycotina</taxon>
        <taxon>Dothideomycetes</taxon>
        <taxon>Pleosporomycetidae</taxon>
        <taxon>Pleosporales</taxon>
        <taxon>Pleosporineae</taxon>
        <taxon>Pleosporaceae</taxon>
        <taxon>Alternaria</taxon>
        <taxon>Alternaria sect. Alternaria</taxon>
        <taxon>Alternaria alternata complex</taxon>
    </lineage>
</organism>
<dbReference type="Proteomes" id="UP000292340">
    <property type="component" value="Unassembled WGS sequence"/>
</dbReference>
<dbReference type="Proteomes" id="UP000293195">
    <property type="component" value="Unassembled WGS sequence"/>
</dbReference>
<feature type="compositionally biased region" description="Polar residues" evidence="1">
    <location>
        <begin position="180"/>
        <end position="189"/>
    </location>
</feature>
<evidence type="ECO:0000313" key="5">
    <source>
        <dbReference type="Proteomes" id="UP000292340"/>
    </source>
</evidence>
<reference evidence="3 6" key="2">
    <citation type="journal article" date="2019" name="bioRxiv">
        <title>Genomics, evolutionary history and diagnostics of the Alternaria alternata species group including apple and Asian pear pathotypes.</title>
        <authorList>
            <person name="Armitage A.D."/>
            <person name="Cockerton H.M."/>
            <person name="Sreenivasaprasad S."/>
            <person name="Woodhall J.W."/>
            <person name="Lane C.R."/>
            <person name="Harrison R.J."/>
            <person name="Clarkson J.P."/>
        </authorList>
    </citation>
    <scope>NUCLEOTIDE SEQUENCE</scope>
    <source>
        <strain evidence="3">FERA 1164</strain>
        <strain evidence="6">FERA 635</strain>
    </source>
</reference>
<protein>
    <submittedName>
        <fullName evidence="3">Uncharacterized protein</fullName>
    </submittedName>
</protein>